<dbReference type="InterPro" id="IPR002939">
    <property type="entry name" value="DnaJ_C"/>
</dbReference>
<name>A0A9P6TFA3_9BASI</name>
<dbReference type="GO" id="GO:0006413">
    <property type="term" value="P:translational initiation"/>
    <property type="evidence" value="ECO:0007669"/>
    <property type="project" value="TreeGrafter"/>
</dbReference>
<dbReference type="InterPro" id="IPR036869">
    <property type="entry name" value="J_dom_sf"/>
</dbReference>
<protein>
    <recommendedName>
        <fullName evidence="7">J domain-containing protein</fullName>
    </recommendedName>
</protein>
<dbReference type="GO" id="GO:0008270">
    <property type="term" value="F:zinc ion binding"/>
    <property type="evidence" value="ECO:0007669"/>
    <property type="project" value="UniProtKB-KW"/>
</dbReference>
<feature type="compositionally biased region" description="Gly residues" evidence="6">
    <location>
        <begin position="153"/>
        <end position="178"/>
    </location>
</feature>
<dbReference type="PRINTS" id="PR00625">
    <property type="entry name" value="JDOMAIN"/>
</dbReference>
<dbReference type="SUPFAM" id="SSF46565">
    <property type="entry name" value="Chaperone J-domain"/>
    <property type="match status" value="1"/>
</dbReference>
<dbReference type="CDD" id="cd10747">
    <property type="entry name" value="DnaJ_C"/>
    <property type="match status" value="1"/>
</dbReference>
<dbReference type="AlphaFoldDB" id="A0A9P6TFA3"/>
<dbReference type="InterPro" id="IPR001623">
    <property type="entry name" value="DnaJ_domain"/>
</dbReference>
<evidence type="ECO:0000259" key="7">
    <source>
        <dbReference type="PROSITE" id="PS50076"/>
    </source>
</evidence>
<dbReference type="PANTHER" id="PTHR24078:SF553">
    <property type="entry name" value="DNAJ HOMOLOG SUBFAMILY B MEMBER 5"/>
    <property type="match status" value="1"/>
</dbReference>
<keyword evidence="9" id="KW-1185">Reference proteome</keyword>
<dbReference type="PANTHER" id="PTHR24078">
    <property type="entry name" value="DNAJ HOMOLOG SUBFAMILY C MEMBER"/>
    <property type="match status" value="1"/>
</dbReference>
<organism evidence="8 9">
    <name type="scientific">Cronartium quercuum f. sp. fusiforme G11</name>
    <dbReference type="NCBI Taxonomy" id="708437"/>
    <lineage>
        <taxon>Eukaryota</taxon>
        <taxon>Fungi</taxon>
        <taxon>Dikarya</taxon>
        <taxon>Basidiomycota</taxon>
        <taxon>Pucciniomycotina</taxon>
        <taxon>Pucciniomycetes</taxon>
        <taxon>Pucciniales</taxon>
        <taxon>Coleosporiaceae</taxon>
        <taxon>Cronartium</taxon>
    </lineage>
</organism>
<dbReference type="InterPro" id="IPR018253">
    <property type="entry name" value="DnaJ_domain_CS"/>
</dbReference>
<dbReference type="Pfam" id="PF01556">
    <property type="entry name" value="DnaJ_C"/>
    <property type="match status" value="1"/>
</dbReference>
<dbReference type="GO" id="GO:0051082">
    <property type="term" value="F:unfolded protein binding"/>
    <property type="evidence" value="ECO:0007669"/>
    <property type="project" value="InterPro"/>
</dbReference>
<evidence type="ECO:0000256" key="2">
    <source>
        <dbReference type="ARBA" id="ARBA00022737"/>
    </source>
</evidence>
<gene>
    <name evidence="8" type="ORF">CROQUDRAFT_652336</name>
</gene>
<dbReference type="EMBL" id="MU167219">
    <property type="protein sequence ID" value="KAG0150426.1"/>
    <property type="molecule type" value="Genomic_DNA"/>
</dbReference>
<dbReference type="CDD" id="cd06257">
    <property type="entry name" value="DnaJ"/>
    <property type="match status" value="1"/>
</dbReference>
<dbReference type="SMART" id="SM00271">
    <property type="entry name" value="DnaJ"/>
    <property type="match status" value="1"/>
</dbReference>
<evidence type="ECO:0000256" key="4">
    <source>
        <dbReference type="ARBA" id="ARBA00022833"/>
    </source>
</evidence>
<comment type="caution">
    <text evidence="8">The sequence shown here is derived from an EMBL/GenBank/DDBJ whole genome shotgun (WGS) entry which is preliminary data.</text>
</comment>
<dbReference type="FunFam" id="2.60.260.20:FF:000015">
    <property type="entry name" value="Heat shock protein 40"/>
    <property type="match status" value="1"/>
</dbReference>
<dbReference type="InterPro" id="IPR051339">
    <property type="entry name" value="DnaJ_subfamily_B"/>
</dbReference>
<proteinExistence type="predicted"/>
<keyword evidence="4" id="KW-0862">Zinc</keyword>
<evidence type="ECO:0000256" key="5">
    <source>
        <dbReference type="ARBA" id="ARBA00023186"/>
    </source>
</evidence>
<keyword evidence="2" id="KW-0677">Repeat</keyword>
<reference evidence="8" key="1">
    <citation type="submission" date="2013-11" db="EMBL/GenBank/DDBJ databases">
        <title>Genome sequence of the fusiform rust pathogen reveals effectors for host alternation and coevolution with pine.</title>
        <authorList>
            <consortium name="DOE Joint Genome Institute"/>
            <person name="Smith K."/>
            <person name="Pendleton A."/>
            <person name="Kubisiak T."/>
            <person name="Anderson C."/>
            <person name="Salamov A."/>
            <person name="Aerts A."/>
            <person name="Riley R."/>
            <person name="Clum A."/>
            <person name="Lindquist E."/>
            <person name="Ence D."/>
            <person name="Campbell M."/>
            <person name="Kronenberg Z."/>
            <person name="Feau N."/>
            <person name="Dhillon B."/>
            <person name="Hamelin R."/>
            <person name="Burleigh J."/>
            <person name="Smith J."/>
            <person name="Yandell M."/>
            <person name="Nelson C."/>
            <person name="Grigoriev I."/>
            <person name="Davis J."/>
        </authorList>
    </citation>
    <scope>NUCLEOTIDE SEQUENCE</scope>
    <source>
        <strain evidence="8">G11</strain>
    </source>
</reference>
<dbReference type="OrthoDB" id="10250354at2759"/>
<dbReference type="InterPro" id="IPR008971">
    <property type="entry name" value="HSP40/DnaJ_pept-bd"/>
</dbReference>
<keyword evidence="5" id="KW-0143">Chaperone</keyword>
<dbReference type="GO" id="GO:0006457">
    <property type="term" value="P:protein folding"/>
    <property type="evidence" value="ECO:0007669"/>
    <property type="project" value="InterPro"/>
</dbReference>
<keyword evidence="3" id="KW-0863">Zinc-finger</keyword>
<dbReference type="GO" id="GO:0005829">
    <property type="term" value="C:cytosol"/>
    <property type="evidence" value="ECO:0007669"/>
    <property type="project" value="TreeGrafter"/>
</dbReference>
<evidence type="ECO:0000313" key="8">
    <source>
        <dbReference type="EMBL" id="KAG0150426.1"/>
    </source>
</evidence>
<dbReference type="Gene3D" id="1.10.287.110">
    <property type="entry name" value="DnaJ domain"/>
    <property type="match status" value="1"/>
</dbReference>
<feature type="region of interest" description="Disordered" evidence="6">
    <location>
        <begin position="153"/>
        <end position="203"/>
    </location>
</feature>
<evidence type="ECO:0000313" key="9">
    <source>
        <dbReference type="Proteomes" id="UP000886653"/>
    </source>
</evidence>
<dbReference type="SUPFAM" id="SSF49493">
    <property type="entry name" value="HSP40/DnaJ peptide-binding domain"/>
    <property type="match status" value="2"/>
</dbReference>
<dbReference type="PROSITE" id="PS50076">
    <property type="entry name" value="DNAJ_2"/>
    <property type="match status" value="1"/>
</dbReference>
<sequence>MGKDYYSILGVSKDVDEAALKAAYKKAALKHHPDRNRENQEAASKKFKEAAEAFEVLSDKNKRAIYDQFGEEGLKGAGPGGAGGPPPGFGGMGGGMGGFPSGGFTFSSSSGGAGFQPMDPNDLFAKVFAMNSGGAGGGGFSGLESLLGGNVGGGSRRGGGNPFSGGGMSDDFFGGGSSMPGSFGSHPTNGHSHQTPDDNGPEDVIRPLQLTLEELYKGVTKKLKVTRKLRDGRQVEKTCEVNVKPGWKAGTKVKFPATGNEDSHGRAAAMVFEVTEKPHSRFTREGDDLIYNYQISLVEALTGSSPTNSNVSTKRTLKHLDDRTIQFNLPLPNSNGGQPIKPGQEIVIPNEGMPITRKGSLKSKGDLRIRIQIEFPNRLSSTQVEALKRILGGSL</sequence>
<keyword evidence="1" id="KW-0479">Metal-binding</keyword>
<dbReference type="PROSITE" id="PS00636">
    <property type="entry name" value="DNAJ_1"/>
    <property type="match status" value="1"/>
</dbReference>
<evidence type="ECO:0000256" key="1">
    <source>
        <dbReference type="ARBA" id="ARBA00022723"/>
    </source>
</evidence>
<dbReference type="Pfam" id="PF00226">
    <property type="entry name" value="DnaJ"/>
    <property type="match status" value="1"/>
</dbReference>
<evidence type="ECO:0000256" key="6">
    <source>
        <dbReference type="SAM" id="MobiDB-lite"/>
    </source>
</evidence>
<dbReference type="GO" id="GO:0051087">
    <property type="term" value="F:protein-folding chaperone binding"/>
    <property type="evidence" value="ECO:0007669"/>
    <property type="project" value="TreeGrafter"/>
</dbReference>
<dbReference type="Gene3D" id="2.60.260.20">
    <property type="entry name" value="Urease metallochaperone UreE, N-terminal domain"/>
    <property type="match status" value="2"/>
</dbReference>
<accession>A0A9P6TFA3</accession>
<feature type="domain" description="J" evidence="7">
    <location>
        <begin position="4"/>
        <end position="70"/>
    </location>
</feature>
<dbReference type="Proteomes" id="UP000886653">
    <property type="component" value="Unassembled WGS sequence"/>
</dbReference>
<dbReference type="FunFam" id="2.60.260.20:FF:000003">
    <property type="entry name" value="DnaJ subfamily A member 2"/>
    <property type="match status" value="1"/>
</dbReference>
<evidence type="ECO:0000256" key="3">
    <source>
        <dbReference type="ARBA" id="ARBA00022771"/>
    </source>
</evidence>